<dbReference type="FunFam" id="2.30.30.40:FF:000023">
    <property type="entry name" value="RIMS-binding protein 2 isoform F"/>
    <property type="match status" value="1"/>
</dbReference>
<accession>A0A480TW67</accession>
<dbReference type="SUPFAM" id="SSF50044">
    <property type="entry name" value="SH3-domain"/>
    <property type="match status" value="2"/>
</dbReference>
<evidence type="ECO:0000259" key="6">
    <source>
        <dbReference type="PROSITE" id="PS50002"/>
    </source>
</evidence>
<name>A0A480TW67_PIG</name>
<dbReference type="PROSITE" id="PS50853">
    <property type="entry name" value="FN3"/>
    <property type="match status" value="1"/>
</dbReference>
<dbReference type="PANTHER" id="PTHR14234">
    <property type="entry name" value="RIM BINDING PROTEIN-RELATED"/>
    <property type="match status" value="1"/>
</dbReference>
<sequence>MAETHLLDWFLSPSSLPAPPLPLPLPGELMDGRRGLVPSNFVERVSDDDLLTALPPELADLSHSSGPELSFLSGGGGGSSSSSGGGDQSSGGRSQPRPEEEAAGDELSLSPPPEGLGEPPAVPYPRCLAILKQLAHSVVLAWEPPPEHVALRGYHVCVNGELRQALGPGAPPTAVLDNLDPRAGPFRVSVQALTSRGRSDPLRCCLVLGARAGVVPSQLRVHRLTATSAEITWVPGNSNLAHAIYLNGEECPSARPSTYWATFCHLRPGTLYQVRVEAQLPPRGSWEPGWERPEQRTATLQFTTLPAGPPDAPLDVQIEPGPSPGILIISWLPVTIDAAGTSNGVRVTGYAIYADGQKVMEVASPTAGSVLVELSQLQLLQECREVAVRTMSAHGESADSIPAPIAPALARACLPARVSCPSPRPGPEARSPLASASPGPADPSSPLRCPAPHGTQDPPGGPPASPSRETPKGTQEEPPAPGSQEEAGTAVLGASGDGQAGEPTLGERVPGPAASSLVKEEAERTAGEARPAPGGTQNSLAQRLPGAEVCRGGDPGSGLRPRVEREDPAELGVRLGNSLVDHGRTSDLSDIQEEEEEEEEELGVRTCSFQKQVAGNKCRENAAKAAESGESRGQDGSGRRGPPWSGGRAPRPGSTELAPLRSPPEEALAYQDLPVRLFVALFDYDPVSMSPNPDAGEEELPFQEGQILKVFGDKDADGFYRGEGGGRTGYIPCNMVAEVAVDSPAGRQQLLQRGYLSPDALLEGSGNGPFVYTTARTAGPPPKPRRSKKAPPQLVSSAGLKAPRSMVAAFDYNPRESSPNMDVEAELPFRAGDVITVFGDMDDDGFYYGELNGQQGLVPSNFLEGPGPETGGSDREPGTLQAEGQRTRRRRVQC</sequence>
<dbReference type="SMART" id="SM00060">
    <property type="entry name" value="FN3"/>
    <property type="match status" value="3"/>
</dbReference>
<dbReference type="InterPro" id="IPR040325">
    <property type="entry name" value="RIMBP1/2/3"/>
</dbReference>
<feature type="domain" description="SH3" evidence="6">
    <location>
        <begin position="673"/>
        <end position="741"/>
    </location>
</feature>
<dbReference type="FunFam" id="2.60.40.10:FF:000072">
    <property type="entry name" value="RIMS-binding protein 2 isoform X1"/>
    <property type="match status" value="1"/>
</dbReference>
<evidence type="ECO:0000256" key="3">
    <source>
        <dbReference type="ARBA" id="ARBA00022737"/>
    </source>
</evidence>
<feature type="region of interest" description="Disordered" evidence="5">
    <location>
        <begin position="58"/>
        <end position="120"/>
    </location>
</feature>
<evidence type="ECO:0000256" key="1">
    <source>
        <dbReference type="ARBA" id="ARBA00010749"/>
    </source>
</evidence>
<dbReference type="CDD" id="cd12013">
    <property type="entry name" value="SH3_RIM-BP_3"/>
    <property type="match status" value="1"/>
</dbReference>
<feature type="domain" description="SH3" evidence="6">
    <location>
        <begin position="801"/>
        <end position="868"/>
    </location>
</feature>
<dbReference type="EMBL" id="DQIR01208440">
    <property type="protein sequence ID" value="HDB63917.1"/>
    <property type="molecule type" value="Transcribed_RNA"/>
</dbReference>
<feature type="compositionally biased region" description="Gly residues" evidence="5">
    <location>
        <begin position="73"/>
        <end position="89"/>
    </location>
</feature>
<dbReference type="InterPro" id="IPR035753">
    <property type="entry name" value="RIM-BP_SH3_2"/>
</dbReference>
<feature type="domain" description="Fibronectin type-III" evidence="7">
    <location>
        <begin position="215"/>
        <end position="307"/>
    </location>
</feature>
<keyword evidence="3" id="KW-0677">Repeat</keyword>
<comment type="similarity">
    <text evidence="1">Belongs to the RIMBP family.</text>
</comment>
<reference evidence="8" key="1">
    <citation type="journal article" date="2019" name="PeerJ">
        <title>Genes of the pig, Sus scrofa, reconstructed with EvidentialGene.</title>
        <authorList>
            <person name="Gilbert D.G."/>
        </authorList>
    </citation>
    <scope>NUCLEOTIDE SEQUENCE</scope>
</reference>
<feature type="compositionally biased region" description="Basic and acidic residues" evidence="5">
    <location>
        <begin position="617"/>
        <end position="633"/>
    </location>
</feature>
<dbReference type="PRINTS" id="PR00452">
    <property type="entry name" value="SH3DOMAIN"/>
</dbReference>
<evidence type="ECO:0000313" key="8">
    <source>
        <dbReference type="EMBL" id="HDB63917.1"/>
    </source>
</evidence>
<evidence type="ECO:0000259" key="7">
    <source>
        <dbReference type="PROSITE" id="PS50853"/>
    </source>
</evidence>
<dbReference type="CDD" id="cd12012">
    <property type="entry name" value="SH3_RIM-BP_2"/>
    <property type="match status" value="1"/>
</dbReference>
<feature type="compositionally biased region" description="Basic and acidic residues" evidence="5">
    <location>
        <begin position="518"/>
        <end position="527"/>
    </location>
</feature>
<dbReference type="InterPro" id="IPR003961">
    <property type="entry name" value="FN3_dom"/>
</dbReference>
<dbReference type="Gene3D" id="2.30.30.40">
    <property type="entry name" value="SH3 Domains"/>
    <property type="match status" value="2"/>
</dbReference>
<feature type="region of interest" description="Disordered" evidence="5">
    <location>
        <begin position="776"/>
        <end position="798"/>
    </location>
</feature>
<dbReference type="InterPro" id="IPR001452">
    <property type="entry name" value="SH3_domain"/>
</dbReference>
<dbReference type="AlphaFoldDB" id="A0A480TW67"/>
<keyword evidence="8" id="KW-0675">Receptor</keyword>
<evidence type="ECO:0000256" key="2">
    <source>
        <dbReference type="ARBA" id="ARBA00022443"/>
    </source>
</evidence>
<feature type="compositionally biased region" description="Low complexity" evidence="5">
    <location>
        <begin position="429"/>
        <end position="446"/>
    </location>
</feature>
<dbReference type="PROSITE" id="PS50002">
    <property type="entry name" value="SH3"/>
    <property type="match status" value="2"/>
</dbReference>
<keyword evidence="2 4" id="KW-0728">SH3 domain</keyword>
<protein>
    <submittedName>
        <fullName evidence="8">Peripheral-type benzodiazepine receptor-associated protein 1 isoform X10</fullName>
    </submittedName>
</protein>
<proteinExistence type="inferred from homology"/>
<dbReference type="Pfam" id="PF07653">
    <property type="entry name" value="SH3_2"/>
    <property type="match status" value="2"/>
</dbReference>
<dbReference type="InterPro" id="IPR036028">
    <property type="entry name" value="SH3-like_dom_sf"/>
</dbReference>
<feature type="region of interest" description="Disordered" evidence="5">
    <location>
        <begin position="421"/>
        <end position="665"/>
    </location>
</feature>
<dbReference type="Pfam" id="PF25523">
    <property type="entry name" value="Ig_RIMBP2"/>
    <property type="match status" value="1"/>
</dbReference>
<feature type="compositionally biased region" description="Acidic residues" evidence="5">
    <location>
        <begin position="590"/>
        <end position="601"/>
    </location>
</feature>
<dbReference type="CDD" id="cd00063">
    <property type="entry name" value="FN3"/>
    <property type="match status" value="2"/>
</dbReference>
<evidence type="ECO:0000256" key="5">
    <source>
        <dbReference type="SAM" id="MobiDB-lite"/>
    </source>
</evidence>
<dbReference type="InterPro" id="IPR036116">
    <property type="entry name" value="FN3_sf"/>
</dbReference>
<feature type="region of interest" description="Disordered" evidence="5">
    <location>
        <begin position="857"/>
        <end position="894"/>
    </location>
</feature>
<organism evidence="8">
    <name type="scientific">Sus scrofa</name>
    <name type="common">Pig</name>
    <dbReference type="NCBI Taxonomy" id="9823"/>
    <lineage>
        <taxon>Eukaryota</taxon>
        <taxon>Metazoa</taxon>
        <taxon>Chordata</taxon>
        <taxon>Craniata</taxon>
        <taxon>Vertebrata</taxon>
        <taxon>Euteleostomi</taxon>
        <taxon>Mammalia</taxon>
        <taxon>Eutheria</taxon>
        <taxon>Laurasiatheria</taxon>
        <taxon>Artiodactyla</taxon>
        <taxon>Suina</taxon>
        <taxon>Suidae</taxon>
        <taxon>Sus</taxon>
    </lineage>
</organism>
<dbReference type="InterPro" id="IPR057884">
    <property type="entry name" value="FN3_RIM-BP1/2/3"/>
</dbReference>
<feature type="compositionally biased region" description="Low complexity" evidence="5">
    <location>
        <begin position="640"/>
        <end position="654"/>
    </location>
</feature>
<dbReference type="SUPFAM" id="SSF49265">
    <property type="entry name" value="Fibronectin type III"/>
    <property type="match status" value="2"/>
</dbReference>
<dbReference type="Gene3D" id="2.60.40.10">
    <property type="entry name" value="Immunoglobulins"/>
    <property type="match status" value="2"/>
</dbReference>
<dbReference type="PANTHER" id="PTHR14234:SF20">
    <property type="entry name" value="PERIPHERAL-TYPE BENZODIAZEPINE RECEPTOR-ASSOCIATED PROTEIN 1"/>
    <property type="match status" value="1"/>
</dbReference>
<dbReference type="SMART" id="SM00326">
    <property type="entry name" value="SH3"/>
    <property type="match status" value="2"/>
</dbReference>
<dbReference type="InterPro" id="IPR035755">
    <property type="entry name" value="RIM-BP_SH3_3"/>
</dbReference>
<dbReference type="FunFam" id="2.30.30.40:FF:000016">
    <property type="entry name" value="RIMS-binding protein 2 isoform X2"/>
    <property type="match status" value="1"/>
</dbReference>
<evidence type="ECO:0000256" key="4">
    <source>
        <dbReference type="PROSITE-ProRule" id="PRU00192"/>
    </source>
</evidence>
<dbReference type="InterPro" id="IPR013783">
    <property type="entry name" value="Ig-like_fold"/>
</dbReference>
<dbReference type="EMBL" id="DQIR01208438">
    <property type="protein sequence ID" value="HDB63915.1"/>
    <property type="molecule type" value="Transcribed_RNA"/>
</dbReference>